<evidence type="ECO:0000256" key="1">
    <source>
        <dbReference type="ARBA" id="ARBA00022676"/>
    </source>
</evidence>
<dbReference type="GO" id="GO:0016758">
    <property type="term" value="F:hexosyltransferase activity"/>
    <property type="evidence" value="ECO:0007669"/>
    <property type="project" value="TreeGrafter"/>
</dbReference>
<keyword evidence="4" id="KW-1185">Reference proteome</keyword>
<dbReference type="AlphaFoldDB" id="A0A9X3F9T2"/>
<dbReference type="EMBL" id="JAPOHD010000067">
    <property type="protein sequence ID" value="MCY1723249.1"/>
    <property type="molecule type" value="Genomic_DNA"/>
</dbReference>
<comment type="caution">
    <text evidence="3">The sequence shown here is derived from an EMBL/GenBank/DDBJ whole genome shotgun (WGS) entry which is preliminary data.</text>
</comment>
<dbReference type="RefSeq" id="WP_343335574.1">
    <property type="nucleotide sequence ID" value="NZ_JAPOHD010000067.1"/>
</dbReference>
<keyword evidence="2" id="KW-0808">Transferase</keyword>
<organism evidence="3 4">
    <name type="scientific">Draconibacterium aestuarii</name>
    <dbReference type="NCBI Taxonomy" id="2998507"/>
    <lineage>
        <taxon>Bacteria</taxon>
        <taxon>Pseudomonadati</taxon>
        <taxon>Bacteroidota</taxon>
        <taxon>Bacteroidia</taxon>
        <taxon>Marinilabiliales</taxon>
        <taxon>Prolixibacteraceae</taxon>
        <taxon>Draconibacterium</taxon>
    </lineage>
</organism>
<dbReference type="Proteomes" id="UP001145087">
    <property type="component" value="Unassembled WGS sequence"/>
</dbReference>
<accession>A0A9X3F9T2</accession>
<dbReference type="PANTHER" id="PTHR34136">
    <property type="match status" value="1"/>
</dbReference>
<dbReference type="CDD" id="cd06533">
    <property type="entry name" value="Glyco_transf_WecG_TagA"/>
    <property type="match status" value="1"/>
</dbReference>
<name>A0A9X3F9T2_9BACT</name>
<dbReference type="NCBIfam" id="TIGR00696">
    <property type="entry name" value="wecG_tagA_cpsF"/>
    <property type="match status" value="1"/>
</dbReference>
<evidence type="ECO:0000313" key="4">
    <source>
        <dbReference type="Proteomes" id="UP001145087"/>
    </source>
</evidence>
<dbReference type="InterPro" id="IPR004629">
    <property type="entry name" value="WecG_TagA_CpsF"/>
</dbReference>
<gene>
    <name evidence="3" type="ORF">OU798_23065</name>
</gene>
<dbReference type="PANTHER" id="PTHR34136:SF1">
    <property type="entry name" value="UDP-N-ACETYL-D-MANNOSAMINURONIC ACID TRANSFERASE"/>
    <property type="match status" value="1"/>
</dbReference>
<sequence length="240" mass="28314">MEKYFKIQFEFDHKKLEQTIIETSEKGKGYCCFIDSNMLIEAHKKRDNEILDILNNSLINSCDGSYIAKFASLIYHKSLKSYNGPQFFNKFILHPVKHCIVGNTDNVFQKIKRKVERSHKDSELHFIPLPYMEPNQFDYISIARHINTIQPRYIWISLGAPKQEIFMSKLLPHLNSGVMLGVGAALNYFSGDIRDIPHWITKLNLIWIYRIFTEPKKQLSRVCKIIRYYPRIFFLENSET</sequence>
<reference evidence="3" key="1">
    <citation type="submission" date="2022-11" db="EMBL/GenBank/DDBJ databases">
        <title>Marilongibacter aestuarii gen. nov., sp. nov., isolated from tidal flat sediment.</title>
        <authorList>
            <person name="Jiayan W."/>
        </authorList>
    </citation>
    <scope>NUCLEOTIDE SEQUENCE</scope>
    <source>
        <strain evidence="3">Z1-6</strain>
    </source>
</reference>
<dbReference type="Pfam" id="PF03808">
    <property type="entry name" value="Glyco_tran_WecG"/>
    <property type="match status" value="1"/>
</dbReference>
<protein>
    <submittedName>
        <fullName evidence="3">WecB/TagA/CpsF family glycosyltransferase</fullName>
    </submittedName>
</protein>
<keyword evidence="1" id="KW-0328">Glycosyltransferase</keyword>
<evidence type="ECO:0000256" key="2">
    <source>
        <dbReference type="ARBA" id="ARBA00022679"/>
    </source>
</evidence>
<evidence type="ECO:0000313" key="3">
    <source>
        <dbReference type="EMBL" id="MCY1723249.1"/>
    </source>
</evidence>
<proteinExistence type="predicted"/>